<sequence length="372" mass="41867">MKQIFFCLIFSTLLLVLGGCEKKQANVIYDKSYIEEIKQTRKDIALHITRNYIPGATISIAKDNRVIYSEGIGLASKELDVPMTRENKLRIGDVSQIFTNIIYLKLVEEGILNPDSTVQHYIPEYPPTEFKLAIKHLPYHTSGIRKEEPGETEIPGLNITIQNGLKDFMNDPLTNPPGWFQESSMFNSNLLGAVMEKATNKNFLTLLKEYVTQPLNLTHTLIDNPSAIISGRADFYNNNLMGQNINAPFRDLRYKAPSKGILSNTEDLVKLGMAILESEYFNEEFRENFFEPCDLYGGFKSEMANGWLIMQDKKGREFYGSGGGVTGGGAAILIYPDESLVVAYAVNHTLETDMPVFKIAHHFLQDLGSDEK</sequence>
<comment type="caution">
    <text evidence="2">The sequence shown here is derived from an EMBL/GenBank/DDBJ whole genome shotgun (WGS) entry which is preliminary data.</text>
</comment>
<dbReference type="PROSITE" id="PS51257">
    <property type="entry name" value="PROKAR_LIPOPROTEIN"/>
    <property type="match status" value="1"/>
</dbReference>
<dbReference type="AlphaFoldDB" id="A0A399D396"/>
<dbReference type="GO" id="GO:0019216">
    <property type="term" value="P:regulation of lipid metabolic process"/>
    <property type="evidence" value="ECO:0007669"/>
    <property type="project" value="TreeGrafter"/>
</dbReference>
<dbReference type="GO" id="GO:0008233">
    <property type="term" value="F:peptidase activity"/>
    <property type="evidence" value="ECO:0007669"/>
    <property type="project" value="TreeGrafter"/>
</dbReference>
<organism evidence="2 3">
    <name type="scientific">Mariniphaga sediminis</name>
    <dbReference type="NCBI Taxonomy" id="1628158"/>
    <lineage>
        <taxon>Bacteria</taxon>
        <taxon>Pseudomonadati</taxon>
        <taxon>Bacteroidota</taxon>
        <taxon>Bacteroidia</taxon>
        <taxon>Marinilabiliales</taxon>
        <taxon>Prolixibacteraceae</taxon>
        <taxon>Mariniphaga</taxon>
    </lineage>
</organism>
<dbReference type="Proteomes" id="UP000266441">
    <property type="component" value="Unassembled WGS sequence"/>
</dbReference>
<keyword evidence="2" id="KW-0378">Hydrolase</keyword>
<accession>A0A399D396</accession>
<name>A0A399D396_9BACT</name>
<dbReference type="PANTHER" id="PTHR46520:SF1">
    <property type="entry name" value="SERINE BETA-LACTAMASE-LIKE PROTEIN LACTB, MITOCHONDRIAL"/>
    <property type="match status" value="1"/>
</dbReference>
<evidence type="ECO:0000313" key="2">
    <source>
        <dbReference type="EMBL" id="RIH64870.1"/>
    </source>
</evidence>
<gene>
    <name evidence="2" type="ORF">D1164_12570</name>
</gene>
<evidence type="ECO:0000259" key="1">
    <source>
        <dbReference type="Pfam" id="PF00144"/>
    </source>
</evidence>
<dbReference type="RefSeq" id="WP_119350335.1">
    <property type="nucleotide sequence ID" value="NZ_QWET01000008.1"/>
</dbReference>
<dbReference type="PANTHER" id="PTHR46520">
    <property type="entry name" value="SERINE BETA-LACTAMASE-LIKE PROTEIN LACTB, MITOCHONDRIAL"/>
    <property type="match status" value="1"/>
</dbReference>
<dbReference type="Pfam" id="PF00144">
    <property type="entry name" value="Beta-lactamase"/>
    <property type="match status" value="1"/>
</dbReference>
<dbReference type="Gene3D" id="3.40.710.10">
    <property type="entry name" value="DD-peptidase/beta-lactamase superfamily"/>
    <property type="match status" value="1"/>
</dbReference>
<dbReference type="EMBL" id="QWET01000008">
    <property type="protein sequence ID" value="RIH64870.1"/>
    <property type="molecule type" value="Genomic_DNA"/>
</dbReference>
<feature type="domain" description="Beta-lactamase-related" evidence="1">
    <location>
        <begin position="52"/>
        <end position="351"/>
    </location>
</feature>
<dbReference type="InterPro" id="IPR012338">
    <property type="entry name" value="Beta-lactam/transpept-like"/>
</dbReference>
<dbReference type="OrthoDB" id="9793489at2"/>
<evidence type="ECO:0000313" key="3">
    <source>
        <dbReference type="Proteomes" id="UP000266441"/>
    </source>
</evidence>
<dbReference type="GO" id="GO:0006508">
    <property type="term" value="P:proteolysis"/>
    <property type="evidence" value="ECO:0007669"/>
    <property type="project" value="TreeGrafter"/>
</dbReference>
<proteinExistence type="predicted"/>
<dbReference type="InterPro" id="IPR052794">
    <property type="entry name" value="Mito_Ser_Protease_LACTB"/>
</dbReference>
<protein>
    <submittedName>
        <fullName evidence="2">Class A beta-lactamase-related serine hydrolase</fullName>
    </submittedName>
</protein>
<dbReference type="InterPro" id="IPR001466">
    <property type="entry name" value="Beta-lactam-related"/>
</dbReference>
<dbReference type="SUPFAM" id="SSF56601">
    <property type="entry name" value="beta-lactamase/transpeptidase-like"/>
    <property type="match status" value="1"/>
</dbReference>
<reference evidence="2 3" key="1">
    <citation type="journal article" date="2015" name="Int. J. Syst. Evol. Microbiol.">
        <title>Mariniphaga sediminis sp. nov., isolated from coastal sediment.</title>
        <authorList>
            <person name="Wang F.Q."/>
            <person name="Shen Q.Y."/>
            <person name="Chen G.J."/>
            <person name="Du Z.J."/>
        </authorList>
    </citation>
    <scope>NUCLEOTIDE SEQUENCE [LARGE SCALE GENOMIC DNA]</scope>
    <source>
        <strain evidence="2 3">SY21</strain>
    </source>
</reference>
<keyword evidence="3" id="KW-1185">Reference proteome</keyword>